<evidence type="ECO:0000313" key="2">
    <source>
        <dbReference type="EMBL" id="KAA4024748.1"/>
    </source>
</evidence>
<dbReference type="SUPFAM" id="SSF74653">
    <property type="entry name" value="TolA/TonB C-terminal domain"/>
    <property type="match status" value="1"/>
</dbReference>
<proteinExistence type="predicted"/>
<dbReference type="InterPro" id="IPR051045">
    <property type="entry name" value="TonB-dependent_transducer"/>
</dbReference>
<dbReference type="PROSITE" id="PS52015">
    <property type="entry name" value="TONB_CTD"/>
    <property type="match status" value="1"/>
</dbReference>
<dbReference type="GO" id="GO:0055085">
    <property type="term" value="P:transmembrane transport"/>
    <property type="evidence" value="ECO:0007669"/>
    <property type="project" value="InterPro"/>
</dbReference>
<protein>
    <submittedName>
        <fullName evidence="2">Energy transducer TonB</fullName>
    </submittedName>
</protein>
<gene>
    <name evidence="2" type="ORF">F3D60_22320</name>
</gene>
<dbReference type="GO" id="GO:0031992">
    <property type="term" value="F:energy transducer activity"/>
    <property type="evidence" value="ECO:0007669"/>
    <property type="project" value="TreeGrafter"/>
</dbReference>
<dbReference type="InterPro" id="IPR037682">
    <property type="entry name" value="TonB_C"/>
</dbReference>
<reference evidence="2" key="1">
    <citation type="journal article" date="2019" name="Nat. Med.">
        <title>A library of human gut bacterial isolates paired with longitudinal multiomics data enables mechanistic microbiome research.</title>
        <authorList>
            <person name="Poyet M."/>
            <person name="Groussin M."/>
            <person name="Gibbons S.M."/>
            <person name="Avila-Pacheco J."/>
            <person name="Jiang X."/>
            <person name="Kearney S.M."/>
            <person name="Perrotta A.R."/>
            <person name="Berdy B."/>
            <person name="Zhao S."/>
            <person name="Lieberman T.D."/>
            <person name="Swanson P.K."/>
            <person name="Smith M."/>
            <person name="Roesemann S."/>
            <person name="Alexander J.E."/>
            <person name="Rich S.A."/>
            <person name="Livny J."/>
            <person name="Vlamakis H."/>
            <person name="Clish C."/>
            <person name="Bullock K."/>
            <person name="Deik A."/>
            <person name="Scott J."/>
            <person name="Pierce K.A."/>
            <person name="Xavier R.J."/>
            <person name="Alm E.J."/>
        </authorList>
    </citation>
    <scope>NUCLEOTIDE SEQUENCE</scope>
    <source>
        <strain evidence="2">BIOML-A147</strain>
    </source>
</reference>
<accession>A0A641RYV0</accession>
<dbReference type="Gene3D" id="3.30.1150.10">
    <property type="match status" value="1"/>
</dbReference>
<feature type="non-terminal residue" evidence="2">
    <location>
        <position position="1"/>
    </location>
</feature>
<dbReference type="Pfam" id="PF03544">
    <property type="entry name" value="TonB_C"/>
    <property type="match status" value="1"/>
</dbReference>
<sequence length="141" mass="15938">ALLKALQQRTKEEPDAYKRPMYIGIYPVGPRSKTLSGRQVEEPAHFSAMAPEEYIASEMVYPSGLLEKNVSGYALCEFTIDKEGVILRPHILRSTHPEFAEEALRIVKGMPKWSPALVGGKPADSNYTLYVPFRPQLYRNK</sequence>
<name>A0A641RYV0_BACOV</name>
<dbReference type="PANTHER" id="PTHR33446">
    <property type="entry name" value="PROTEIN TONB-RELATED"/>
    <property type="match status" value="1"/>
</dbReference>
<dbReference type="AlphaFoldDB" id="A0A641RYV0"/>
<feature type="domain" description="TonB C-terminal" evidence="1">
    <location>
        <begin position="46"/>
        <end position="141"/>
    </location>
</feature>
<organism evidence="2">
    <name type="scientific">Bacteroides ovatus</name>
    <dbReference type="NCBI Taxonomy" id="28116"/>
    <lineage>
        <taxon>Bacteria</taxon>
        <taxon>Pseudomonadati</taxon>
        <taxon>Bacteroidota</taxon>
        <taxon>Bacteroidia</taxon>
        <taxon>Bacteroidales</taxon>
        <taxon>Bacteroidaceae</taxon>
        <taxon>Bacteroides</taxon>
    </lineage>
</organism>
<comment type="caution">
    <text evidence="2">The sequence shown here is derived from an EMBL/GenBank/DDBJ whole genome shotgun (WGS) entry which is preliminary data.</text>
</comment>
<dbReference type="EMBL" id="VWKO01000212">
    <property type="protein sequence ID" value="KAA4024748.1"/>
    <property type="molecule type" value="Genomic_DNA"/>
</dbReference>
<dbReference type="GO" id="GO:0098797">
    <property type="term" value="C:plasma membrane protein complex"/>
    <property type="evidence" value="ECO:0007669"/>
    <property type="project" value="TreeGrafter"/>
</dbReference>
<evidence type="ECO:0000259" key="1">
    <source>
        <dbReference type="PROSITE" id="PS52015"/>
    </source>
</evidence>
<dbReference type="PANTHER" id="PTHR33446:SF2">
    <property type="entry name" value="PROTEIN TONB"/>
    <property type="match status" value="1"/>
</dbReference>